<accession>A0ABY8F1M4</accession>
<dbReference type="RefSeq" id="WP_265680429.1">
    <property type="nucleotide sequence ID" value="NZ_CP120863.1"/>
</dbReference>
<evidence type="ECO:0000313" key="4">
    <source>
        <dbReference type="Proteomes" id="UP001209803"/>
    </source>
</evidence>
<name>A0ABY8F1M4_9HYPH</name>
<keyword evidence="2" id="KW-0808">Transferase</keyword>
<dbReference type="PANTHER" id="PTHR34136:SF1">
    <property type="entry name" value="UDP-N-ACETYL-D-MANNOSAMINURONIC ACID TRANSFERASE"/>
    <property type="match status" value="1"/>
</dbReference>
<reference evidence="3 4" key="1">
    <citation type="submission" date="2023-03" db="EMBL/GenBank/DDBJ databases">
        <title>Roseibium porphyridii sp. nov. and Roseibium rhodosorbium sp. nov. isolated from marine algae, Porphyridium cruentum and Rhodosorus marinus, respectively.</title>
        <authorList>
            <person name="Lee M.W."/>
            <person name="Choi B.J."/>
            <person name="Lee J.K."/>
            <person name="Choi D.G."/>
            <person name="Baek J.H."/>
            <person name="Bayburt H."/>
            <person name="Kim J.M."/>
            <person name="Han D.M."/>
            <person name="Kim K.H."/>
            <person name="Jeon C.O."/>
        </authorList>
    </citation>
    <scope>NUCLEOTIDE SEQUENCE [LARGE SCALE GENOMIC DNA]</scope>
    <source>
        <strain evidence="3 4">KMA01</strain>
    </source>
</reference>
<gene>
    <name evidence="3" type="ORF">K1718_25020</name>
</gene>
<protein>
    <submittedName>
        <fullName evidence="3">WecB/TagA/CpsF family glycosyltransferase</fullName>
    </submittedName>
</protein>
<dbReference type="InterPro" id="IPR004629">
    <property type="entry name" value="WecG_TagA_CpsF"/>
</dbReference>
<keyword evidence="1" id="KW-0328">Glycosyltransferase</keyword>
<dbReference type="PANTHER" id="PTHR34136">
    <property type="match status" value="1"/>
</dbReference>
<sequence length="254" mass="28526">MNKVELDLQPWINTMEIGPLEISRLNRREAIGLIRSAVLRGERLDVAICNAHTVLTAIDDPEYAATLNRMTLLNDGIGIDLASRFLNGSPFPDNLNGTDFVPDVLKDIGLSLRIYLLGAEETQLQRARKHIEKTYPAHEVVGCRNGYFDMDDCQEVCAEISALRPDLILIAMGNPRQEKFIVQNRQNLDVKVAIGVGALFDFMSGSVARAPKIVRAAGLEWLFRLLQEPRRLFRRYVVGIPRFASAVFKFRFGG</sequence>
<evidence type="ECO:0000256" key="2">
    <source>
        <dbReference type="ARBA" id="ARBA00022679"/>
    </source>
</evidence>
<dbReference type="NCBIfam" id="TIGR00696">
    <property type="entry name" value="wecG_tagA_cpsF"/>
    <property type="match status" value="1"/>
</dbReference>
<organism evidence="3 4">
    <name type="scientific">Roseibium porphyridii</name>
    <dbReference type="NCBI Taxonomy" id="2866279"/>
    <lineage>
        <taxon>Bacteria</taxon>
        <taxon>Pseudomonadati</taxon>
        <taxon>Pseudomonadota</taxon>
        <taxon>Alphaproteobacteria</taxon>
        <taxon>Hyphomicrobiales</taxon>
        <taxon>Stappiaceae</taxon>
        <taxon>Roseibium</taxon>
    </lineage>
</organism>
<proteinExistence type="predicted"/>
<evidence type="ECO:0000313" key="3">
    <source>
        <dbReference type="EMBL" id="WFE89377.1"/>
    </source>
</evidence>
<evidence type="ECO:0000256" key="1">
    <source>
        <dbReference type="ARBA" id="ARBA00022676"/>
    </source>
</evidence>
<keyword evidence="4" id="KW-1185">Reference proteome</keyword>
<dbReference type="EMBL" id="CP120863">
    <property type="protein sequence ID" value="WFE89377.1"/>
    <property type="molecule type" value="Genomic_DNA"/>
</dbReference>
<dbReference type="Proteomes" id="UP001209803">
    <property type="component" value="Chromosome"/>
</dbReference>
<dbReference type="Pfam" id="PF03808">
    <property type="entry name" value="Glyco_tran_WecG"/>
    <property type="match status" value="1"/>
</dbReference>
<dbReference type="CDD" id="cd06533">
    <property type="entry name" value="Glyco_transf_WecG_TagA"/>
    <property type="match status" value="1"/>
</dbReference>